<comment type="caution">
    <text evidence="2">The sequence shown here is derived from an EMBL/GenBank/DDBJ whole genome shotgun (WGS) entry which is preliminary data.</text>
</comment>
<protein>
    <recommendedName>
        <fullName evidence="1">GAF domain-containing protein</fullName>
    </recommendedName>
</protein>
<dbReference type="InterPro" id="IPR029016">
    <property type="entry name" value="GAF-like_dom_sf"/>
</dbReference>
<accession>A0A0F9KCK0</accession>
<dbReference type="AlphaFoldDB" id="A0A0F9KCK0"/>
<proteinExistence type="predicted"/>
<feature type="domain" description="GAF" evidence="1">
    <location>
        <begin position="46"/>
        <end position="170"/>
    </location>
</feature>
<dbReference type="SUPFAM" id="SSF55781">
    <property type="entry name" value="GAF domain-like"/>
    <property type="match status" value="1"/>
</dbReference>
<dbReference type="InterPro" id="IPR003018">
    <property type="entry name" value="GAF"/>
</dbReference>
<reference evidence="2" key="1">
    <citation type="journal article" date="2015" name="Nature">
        <title>Complex archaea that bridge the gap between prokaryotes and eukaryotes.</title>
        <authorList>
            <person name="Spang A."/>
            <person name="Saw J.H."/>
            <person name="Jorgensen S.L."/>
            <person name="Zaremba-Niedzwiedzka K."/>
            <person name="Martijn J."/>
            <person name="Lind A.E."/>
            <person name="van Eijk R."/>
            <person name="Schleper C."/>
            <person name="Guy L."/>
            <person name="Ettema T.J."/>
        </authorList>
    </citation>
    <scope>NUCLEOTIDE SEQUENCE</scope>
</reference>
<name>A0A0F9KCK0_9ZZZZ</name>
<dbReference type="Pfam" id="PF13185">
    <property type="entry name" value="GAF_2"/>
    <property type="match status" value="1"/>
</dbReference>
<dbReference type="EMBL" id="LAZR01015463">
    <property type="protein sequence ID" value="KKM12568.1"/>
    <property type="molecule type" value="Genomic_DNA"/>
</dbReference>
<gene>
    <name evidence="2" type="ORF">LCGC14_1720050</name>
</gene>
<sequence>MGTKTVEEGSRKILEALESTRLLDAIKAILKYKEFHGSAKANFEICKSLIGATAGYVALLSEDGSENDVLFLDTGGNNCTIDPNLPMPIRGLRAEVFKTGKVLYDNNFIKSQWVKFIPTGHAEFKNVMFAPLKIENKAVGLIGLANKEGGFNHNDIKIVSAFSELTAIALNNSMMIENL</sequence>
<evidence type="ECO:0000313" key="2">
    <source>
        <dbReference type="EMBL" id="KKM12568.1"/>
    </source>
</evidence>
<evidence type="ECO:0000259" key="1">
    <source>
        <dbReference type="Pfam" id="PF13185"/>
    </source>
</evidence>
<organism evidence="2">
    <name type="scientific">marine sediment metagenome</name>
    <dbReference type="NCBI Taxonomy" id="412755"/>
    <lineage>
        <taxon>unclassified sequences</taxon>
        <taxon>metagenomes</taxon>
        <taxon>ecological metagenomes</taxon>
    </lineage>
</organism>
<dbReference type="Gene3D" id="3.30.450.40">
    <property type="match status" value="1"/>
</dbReference>